<dbReference type="PANTHER" id="PTHR34386">
    <property type="entry name" value="GLUTAREDOXIN"/>
    <property type="match status" value="1"/>
</dbReference>
<dbReference type="Proteomes" id="UP000709959">
    <property type="component" value="Unassembled WGS sequence"/>
</dbReference>
<dbReference type="AlphaFoldDB" id="A0A936K5P6"/>
<accession>A0A936K5P6</accession>
<dbReference type="InterPro" id="IPR002109">
    <property type="entry name" value="Glutaredoxin"/>
</dbReference>
<dbReference type="PANTHER" id="PTHR34386:SF1">
    <property type="entry name" value="GLUTAREDOXIN-LIKE PROTEIN NRDH"/>
    <property type="match status" value="1"/>
</dbReference>
<evidence type="ECO:0000313" key="3">
    <source>
        <dbReference type="Proteomes" id="UP000709959"/>
    </source>
</evidence>
<gene>
    <name evidence="2" type="ORF">IPN91_06010</name>
</gene>
<dbReference type="InterPro" id="IPR051548">
    <property type="entry name" value="Grx-like_ET"/>
</dbReference>
<dbReference type="Pfam" id="PF00462">
    <property type="entry name" value="Glutaredoxin"/>
    <property type="match status" value="1"/>
</dbReference>
<dbReference type="CDD" id="cd02976">
    <property type="entry name" value="NrdH"/>
    <property type="match status" value="1"/>
</dbReference>
<dbReference type="GO" id="GO:0009055">
    <property type="term" value="F:electron transfer activity"/>
    <property type="evidence" value="ECO:0007669"/>
    <property type="project" value="TreeGrafter"/>
</dbReference>
<dbReference type="SUPFAM" id="SSF52833">
    <property type="entry name" value="Thioredoxin-like"/>
    <property type="match status" value="1"/>
</dbReference>
<comment type="caution">
    <text evidence="2">The sequence shown here is derived from an EMBL/GenBank/DDBJ whole genome shotgun (WGS) entry which is preliminary data.</text>
</comment>
<proteinExistence type="predicted"/>
<evidence type="ECO:0000313" key="2">
    <source>
        <dbReference type="EMBL" id="MBK8572196.1"/>
    </source>
</evidence>
<dbReference type="PROSITE" id="PS51354">
    <property type="entry name" value="GLUTAREDOXIN_2"/>
    <property type="match status" value="1"/>
</dbReference>
<protein>
    <submittedName>
        <fullName evidence="2">Glutaredoxin family protein</fullName>
    </submittedName>
</protein>
<dbReference type="GO" id="GO:0045454">
    <property type="term" value="P:cell redox homeostasis"/>
    <property type="evidence" value="ECO:0007669"/>
    <property type="project" value="TreeGrafter"/>
</dbReference>
<evidence type="ECO:0000259" key="1">
    <source>
        <dbReference type="Pfam" id="PF00462"/>
    </source>
</evidence>
<dbReference type="EMBL" id="JADKCH010000003">
    <property type="protein sequence ID" value="MBK8572196.1"/>
    <property type="molecule type" value="Genomic_DNA"/>
</dbReference>
<name>A0A936K5P6_9BACT</name>
<feature type="domain" description="Glutaredoxin" evidence="1">
    <location>
        <begin position="5"/>
        <end position="59"/>
    </location>
</feature>
<organism evidence="2 3">
    <name type="scientific">Candidatus Geothrix odensensis</name>
    <dbReference type="NCBI Taxonomy" id="2954440"/>
    <lineage>
        <taxon>Bacteria</taxon>
        <taxon>Pseudomonadati</taxon>
        <taxon>Acidobacteriota</taxon>
        <taxon>Holophagae</taxon>
        <taxon>Holophagales</taxon>
        <taxon>Holophagaceae</taxon>
        <taxon>Geothrix</taxon>
    </lineage>
</organism>
<sequence>MELAVYSATWCPDCRRLEAWLAEHQVAHTKVDIETVPGAAEKLEAETGKRAIPFVLVNGGRWVRGYHKELPQRLNGDLLVEELLAAGPPGPRLDGDLLVEELLTAAR</sequence>
<dbReference type="Gene3D" id="3.40.30.10">
    <property type="entry name" value="Glutaredoxin"/>
    <property type="match status" value="1"/>
</dbReference>
<reference evidence="2 3" key="1">
    <citation type="submission" date="2020-10" db="EMBL/GenBank/DDBJ databases">
        <title>Connecting structure to function with the recovery of over 1000 high-quality activated sludge metagenome-assembled genomes encoding full-length rRNA genes using long-read sequencing.</title>
        <authorList>
            <person name="Singleton C.M."/>
            <person name="Petriglieri F."/>
            <person name="Kristensen J.M."/>
            <person name="Kirkegaard R.H."/>
            <person name="Michaelsen T.Y."/>
            <person name="Andersen M.H."/>
            <person name="Karst S.M."/>
            <person name="Dueholm M.S."/>
            <person name="Nielsen P.H."/>
            <person name="Albertsen M."/>
        </authorList>
    </citation>
    <scope>NUCLEOTIDE SEQUENCE [LARGE SCALE GENOMIC DNA]</scope>
    <source>
        <strain evidence="2">OdNE_18-Q3-R46-58_MAXAC.008</strain>
    </source>
</reference>
<dbReference type="InterPro" id="IPR036249">
    <property type="entry name" value="Thioredoxin-like_sf"/>
</dbReference>